<comment type="caution">
    <text evidence="3">The sequence shown here is derived from an EMBL/GenBank/DDBJ whole genome shotgun (WGS) entry which is preliminary data.</text>
</comment>
<name>A0ABW5X0R3_9FLAO</name>
<dbReference type="EMBL" id="JBHUOJ010000009">
    <property type="protein sequence ID" value="MFD2832625.1"/>
    <property type="molecule type" value="Genomic_DNA"/>
</dbReference>
<dbReference type="Proteomes" id="UP001597438">
    <property type="component" value="Unassembled WGS sequence"/>
</dbReference>
<evidence type="ECO:0000313" key="4">
    <source>
        <dbReference type="Proteomes" id="UP001597438"/>
    </source>
</evidence>
<evidence type="ECO:0000256" key="1">
    <source>
        <dbReference type="ARBA" id="ARBA00022801"/>
    </source>
</evidence>
<dbReference type="RefSeq" id="WP_251741780.1">
    <property type="nucleotide sequence ID" value="NZ_JBHUOJ010000009.1"/>
</dbReference>
<evidence type="ECO:0000313" key="3">
    <source>
        <dbReference type="EMBL" id="MFD2832625.1"/>
    </source>
</evidence>
<dbReference type="InterPro" id="IPR050300">
    <property type="entry name" value="GDXG_lipolytic_enzyme"/>
</dbReference>
<keyword evidence="1" id="KW-0378">Hydrolase</keyword>
<gene>
    <name evidence="3" type="ORF">ACFSYS_04945</name>
</gene>
<dbReference type="InterPro" id="IPR029058">
    <property type="entry name" value="AB_hydrolase_fold"/>
</dbReference>
<feature type="domain" description="BD-FAE-like" evidence="2">
    <location>
        <begin position="69"/>
        <end position="267"/>
    </location>
</feature>
<reference evidence="4" key="1">
    <citation type="journal article" date="2019" name="Int. J. Syst. Evol. Microbiol.">
        <title>The Global Catalogue of Microorganisms (GCM) 10K type strain sequencing project: providing services to taxonomists for standard genome sequencing and annotation.</title>
        <authorList>
            <consortium name="The Broad Institute Genomics Platform"/>
            <consortium name="The Broad Institute Genome Sequencing Center for Infectious Disease"/>
            <person name="Wu L."/>
            <person name="Ma J."/>
        </authorList>
    </citation>
    <scope>NUCLEOTIDE SEQUENCE [LARGE SCALE GENOMIC DNA]</scope>
    <source>
        <strain evidence="4">KCTC 52925</strain>
    </source>
</reference>
<protein>
    <submittedName>
        <fullName evidence="3">Prolyl oligopeptidase family serine peptidase</fullName>
    </submittedName>
</protein>
<dbReference type="Gene3D" id="3.40.50.1820">
    <property type="entry name" value="alpha/beta hydrolase"/>
    <property type="match status" value="1"/>
</dbReference>
<dbReference type="PANTHER" id="PTHR48081:SF13">
    <property type="entry name" value="ALPHA_BETA HYDROLASE"/>
    <property type="match status" value="1"/>
</dbReference>
<keyword evidence="4" id="KW-1185">Reference proteome</keyword>
<dbReference type="InterPro" id="IPR049492">
    <property type="entry name" value="BD-FAE-like_dom"/>
</dbReference>
<sequence length="315" mass="35563">MRNWINLKKNYTLILGLLLFYIPSMVSGQRLSEQEILDSFSHKETVVYKTIDDVELNMTIFYPDSVKIQDKNSWMMHVHGGGWSGGHKYNVLKKSFLGTLRSLVDNGVVGVTIEYRLARENTTAYDAVVDAKDAARFLLKNADQFKLDKKRYGVWGGSAGGHLSLLTALGKNADFKGDLELADFEPDFKCIVSYFPFTSCLNPELRPGSIFEDEKLFERLLGAPLEEKPELAKLLSPTEYLDTNSPPILLLHGDKDTILPIINSTYMVEVAKEKNSNVELLTIKNAGHSFNGNNISPSIKELNDYAFRFMRTHLK</sequence>
<evidence type="ECO:0000259" key="2">
    <source>
        <dbReference type="Pfam" id="PF20434"/>
    </source>
</evidence>
<dbReference type="Pfam" id="PF20434">
    <property type="entry name" value="BD-FAE"/>
    <property type="match status" value="1"/>
</dbReference>
<dbReference type="SUPFAM" id="SSF53474">
    <property type="entry name" value="alpha/beta-Hydrolases"/>
    <property type="match status" value="1"/>
</dbReference>
<dbReference type="PANTHER" id="PTHR48081">
    <property type="entry name" value="AB HYDROLASE SUPERFAMILY PROTEIN C4A8.06C"/>
    <property type="match status" value="1"/>
</dbReference>
<organism evidence="3 4">
    <name type="scientific">Christiangramia antarctica</name>
    <dbReference type="NCBI Taxonomy" id="2058158"/>
    <lineage>
        <taxon>Bacteria</taxon>
        <taxon>Pseudomonadati</taxon>
        <taxon>Bacteroidota</taxon>
        <taxon>Flavobacteriia</taxon>
        <taxon>Flavobacteriales</taxon>
        <taxon>Flavobacteriaceae</taxon>
        <taxon>Christiangramia</taxon>
    </lineage>
</organism>
<accession>A0ABW5X0R3</accession>
<proteinExistence type="predicted"/>